<sequence>MMRIMTRYPVRADVRLDDPALESLLSGPVVVLMVGPAGGGKSTVARELTAQRPHLEIVSYDREQADGRIVGAAAVARAHGRLRQCCAGGRGAVVDGTHRQPERRAAVQRIAVAHQLPTIALVVLPSLTRCLEQQLLRSRVVPESDVRAQHAAVTELLPSLPAEGYELVAVLDPGHAVPAGFPGESGNTV</sequence>
<keyword evidence="1" id="KW-0808">Transferase</keyword>
<reference evidence="1 2" key="1">
    <citation type="submission" date="2016-10" db="EMBL/GenBank/DDBJ databases">
        <authorList>
            <person name="de Groot N.N."/>
        </authorList>
    </citation>
    <scope>NUCLEOTIDE SEQUENCE [LARGE SCALE GENOMIC DNA]</scope>
    <source>
        <strain evidence="1 2">DSM 44993</strain>
    </source>
</reference>
<gene>
    <name evidence="1" type="ORF">SAMN04489732_13017</name>
</gene>
<dbReference type="STRING" id="394193.SAMN04489732_13017"/>
<keyword evidence="1" id="KW-0418">Kinase</keyword>
<keyword evidence="2" id="KW-1185">Reference proteome</keyword>
<protein>
    <submittedName>
        <fullName evidence="1">Predicted kinase</fullName>
    </submittedName>
</protein>
<dbReference type="EMBL" id="FOEF01000030">
    <property type="protein sequence ID" value="SEP53715.1"/>
    <property type="molecule type" value="Genomic_DNA"/>
</dbReference>
<dbReference type="AlphaFoldDB" id="A0A1H8YNE3"/>
<evidence type="ECO:0000313" key="1">
    <source>
        <dbReference type="EMBL" id="SEP53715.1"/>
    </source>
</evidence>
<dbReference type="OrthoDB" id="9807890at2"/>
<evidence type="ECO:0000313" key="2">
    <source>
        <dbReference type="Proteomes" id="UP000198582"/>
    </source>
</evidence>
<organism evidence="1 2">
    <name type="scientific">Amycolatopsis saalfeldensis</name>
    <dbReference type="NCBI Taxonomy" id="394193"/>
    <lineage>
        <taxon>Bacteria</taxon>
        <taxon>Bacillati</taxon>
        <taxon>Actinomycetota</taxon>
        <taxon>Actinomycetes</taxon>
        <taxon>Pseudonocardiales</taxon>
        <taxon>Pseudonocardiaceae</taxon>
        <taxon>Amycolatopsis</taxon>
    </lineage>
</organism>
<name>A0A1H8YNE3_9PSEU</name>
<proteinExistence type="predicted"/>
<dbReference type="SUPFAM" id="SSF52540">
    <property type="entry name" value="P-loop containing nucleoside triphosphate hydrolases"/>
    <property type="match status" value="1"/>
</dbReference>
<dbReference type="Pfam" id="PF13671">
    <property type="entry name" value="AAA_33"/>
    <property type="match status" value="1"/>
</dbReference>
<dbReference type="GO" id="GO:0016301">
    <property type="term" value="F:kinase activity"/>
    <property type="evidence" value="ECO:0007669"/>
    <property type="project" value="UniProtKB-KW"/>
</dbReference>
<dbReference type="Gene3D" id="3.40.50.300">
    <property type="entry name" value="P-loop containing nucleotide triphosphate hydrolases"/>
    <property type="match status" value="1"/>
</dbReference>
<dbReference type="Proteomes" id="UP000198582">
    <property type="component" value="Unassembled WGS sequence"/>
</dbReference>
<accession>A0A1H8YNE3</accession>
<dbReference type="InterPro" id="IPR027417">
    <property type="entry name" value="P-loop_NTPase"/>
</dbReference>